<dbReference type="InterPro" id="IPR001466">
    <property type="entry name" value="Beta-lactam-related"/>
</dbReference>
<evidence type="ECO:0000259" key="2">
    <source>
        <dbReference type="Pfam" id="PF00144"/>
    </source>
</evidence>
<dbReference type="InterPro" id="IPR012338">
    <property type="entry name" value="Beta-lactam/transpept-like"/>
</dbReference>
<dbReference type="RefSeq" id="WP_191697195.1">
    <property type="nucleotide sequence ID" value="NZ_JACSQO010000004.1"/>
</dbReference>
<dbReference type="PANTHER" id="PTHR43283:SF11">
    <property type="entry name" value="BETA-LACTAMASE-RELATED DOMAIN-CONTAINING PROTEIN"/>
    <property type="match status" value="1"/>
</dbReference>
<keyword evidence="4" id="KW-1185">Reference proteome</keyword>
<feature type="domain" description="Beta-lactamase-related" evidence="2">
    <location>
        <begin position="2"/>
        <end position="325"/>
    </location>
</feature>
<dbReference type="SUPFAM" id="SSF56601">
    <property type="entry name" value="beta-lactamase/transpeptidase-like"/>
    <property type="match status" value="1"/>
</dbReference>
<comment type="caution">
    <text evidence="3">The sequence shown here is derived from an EMBL/GenBank/DDBJ whole genome shotgun (WGS) entry which is preliminary data.</text>
</comment>
<proteinExistence type="predicted"/>
<reference evidence="3 4" key="1">
    <citation type="submission" date="2020-08" db="EMBL/GenBank/DDBJ databases">
        <title>A Genomic Blueprint of the Chicken Gut Microbiome.</title>
        <authorList>
            <person name="Gilroy R."/>
            <person name="Ravi A."/>
            <person name="Getino M."/>
            <person name="Pursley I."/>
            <person name="Horton D.L."/>
            <person name="Alikhan N.-F."/>
            <person name="Baker D."/>
            <person name="Gharbi K."/>
            <person name="Hall N."/>
            <person name="Watson M."/>
            <person name="Adriaenssens E.M."/>
            <person name="Foster-Nyarko E."/>
            <person name="Jarju S."/>
            <person name="Secka A."/>
            <person name="Antonio M."/>
            <person name="Oren A."/>
            <person name="Chaudhuri R."/>
            <person name="La Ragione R.M."/>
            <person name="Hildebrand F."/>
            <person name="Pallen M.J."/>
        </authorList>
    </citation>
    <scope>NUCLEOTIDE SEQUENCE [LARGE SCALE GENOMIC DNA]</scope>
    <source>
        <strain evidence="3 4">Sa2BUA9</strain>
    </source>
</reference>
<sequence length="349" mass="39970">MLRDLIQKYIEEEKIPGGVIHVQRHKEILYRDSFGSFITRNNERKPVTFSTLFDIASLTKVVATLPAFLVLLDRKQLSLKDPVQKYISQFCYSDINIEHLLYHNSGLPADLFPPVQRDEKRNILEEILTVVPLFKPEKEVVYSDLGMILLGKIIEEVSGEVFDTFVAKEVLTPMGMHQTIFNPKGEIRNLIATTEKINDCFIQGEVHDEKAFLLNGVSGSAGLFSCLDDLVHYAQYWLNISEQSVFDPVWLQNCHQNTFKHRGLGFEVWNGIDTEVTINSNWSIGSFGHTGFTGTSVWMDPKEELFVVLLTNAIHYGRDAPKKEFRQAIHKSVYDMYIKKGAYKNETMD</sequence>
<keyword evidence="1" id="KW-0378">Hydrolase</keyword>
<name>A0ABR8RAB5_9BACI</name>
<dbReference type="EMBL" id="JACSQO010000004">
    <property type="protein sequence ID" value="MBD7944630.1"/>
    <property type="molecule type" value="Genomic_DNA"/>
</dbReference>
<protein>
    <submittedName>
        <fullName evidence="3">Beta-lactamase family protein</fullName>
    </submittedName>
</protein>
<organism evidence="3 4">
    <name type="scientific">Psychrobacillus faecigallinarum</name>
    <dbReference type="NCBI Taxonomy" id="2762235"/>
    <lineage>
        <taxon>Bacteria</taxon>
        <taxon>Bacillati</taxon>
        <taxon>Bacillota</taxon>
        <taxon>Bacilli</taxon>
        <taxon>Bacillales</taxon>
        <taxon>Bacillaceae</taxon>
        <taxon>Psychrobacillus</taxon>
    </lineage>
</organism>
<dbReference type="Pfam" id="PF00144">
    <property type="entry name" value="Beta-lactamase"/>
    <property type="match status" value="1"/>
</dbReference>
<gene>
    <name evidence="3" type="ORF">H9650_10925</name>
</gene>
<evidence type="ECO:0000313" key="4">
    <source>
        <dbReference type="Proteomes" id="UP000640786"/>
    </source>
</evidence>
<evidence type="ECO:0000256" key="1">
    <source>
        <dbReference type="ARBA" id="ARBA00022801"/>
    </source>
</evidence>
<dbReference type="Proteomes" id="UP000640786">
    <property type="component" value="Unassembled WGS sequence"/>
</dbReference>
<accession>A0ABR8RAB5</accession>
<dbReference type="InterPro" id="IPR050789">
    <property type="entry name" value="Diverse_Enzym_Activities"/>
</dbReference>
<dbReference type="Gene3D" id="3.40.710.10">
    <property type="entry name" value="DD-peptidase/beta-lactamase superfamily"/>
    <property type="match status" value="1"/>
</dbReference>
<dbReference type="PANTHER" id="PTHR43283">
    <property type="entry name" value="BETA-LACTAMASE-RELATED"/>
    <property type="match status" value="1"/>
</dbReference>
<evidence type="ECO:0000313" key="3">
    <source>
        <dbReference type="EMBL" id="MBD7944630.1"/>
    </source>
</evidence>